<keyword evidence="2 4" id="KW-0560">Oxidoreductase</keyword>
<evidence type="ECO:0000256" key="4">
    <source>
        <dbReference type="RuleBase" id="RU003719"/>
    </source>
</evidence>
<sequence>MIKVLALDPIHEAGLAMLHARQDIELVHLPQPDDASIAKHMADAEILILRGRHLDPALFDTAKSLRLVSRHGVGCDNLDFAQMGRNSVTVAVSADANYVSVAEHAFALMLAGCRNLIAADQAVRSGDWARRDALGGRDVQGSKILVVGFGRIGQAFAARAAAFGGEVTVFDPYLPADVTLPAGLKLAENRETAVGEADIVSLHLPHSPQTANMVDAALLAQFRAGAILVNTGRGGIVDEHALLAALDAGRPALYATDVLASEPPAQDDPLLSRKDVIVTPHSAAMTEQGAMRMATGAAQNALDFLDGTLPDRMVAFAPS</sequence>
<dbReference type="Gene3D" id="3.40.50.720">
    <property type="entry name" value="NAD(P)-binding Rossmann-like Domain"/>
    <property type="match status" value="2"/>
</dbReference>
<dbReference type="RefSeq" id="WP_038129091.1">
    <property type="nucleotide sequence ID" value="NZ_AUNB01000015.1"/>
</dbReference>
<dbReference type="SUPFAM" id="SSF52283">
    <property type="entry name" value="Formate/glycerate dehydrogenase catalytic domain-like"/>
    <property type="match status" value="1"/>
</dbReference>
<feature type="domain" description="D-isomer specific 2-hydroxyacid dehydrogenase NAD-binding" evidence="6">
    <location>
        <begin position="106"/>
        <end position="283"/>
    </location>
</feature>
<dbReference type="eggNOG" id="COG1052">
    <property type="taxonomic scope" value="Bacteria"/>
</dbReference>
<dbReference type="SUPFAM" id="SSF51735">
    <property type="entry name" value="NAD(P)-binding Rossmann-fold domains"/>
    <property type="match status" value="1"/>
</dbReference>
<keyword evidence="3" id="KW-0520">NAD</keyword>
<dbReference type="OrthoDB" id="9793626at2"/>
<dbReference type="InterPro" id="IPR029753">
    <property type="entry name" value="D-isomer_DH_CS"/>
</dbReference>
<evidence type="ECO:0000313" key="8">
    <source>
        <dbReference type="Proteomes" id="UP000027471"/>
    </source>
</evidence>
<reference evidence="7 8" key="1">
    <citation type="journal article" date="2015" name="Antonie Van Leeuwenhoek">
        <title>Thioclava indica sp. nov., isolated from surface seawater of the Indian Ocean.</title>
        <authorList>
            <person name="Liu Y."/>
            <person name="Lai Q."/>
            <person name="Du J."/>
            <person name="Xu H."/>
            <person name="Jiang L."/>
            <person name="Shao Z."/>
        </authorList>
    </citation>
    <scope>NUCLEOTIDE SEQUENCE [LARGE SCALE GENOMIC DNA]</scope>
    <source>
        <strain evidence="7 8">DT23-4</strain>
    </source>
</reference>
<dbReference type="PROSITE" id="PS00671">
    <property type="entry name" value="D_2_HYDROXYACID_DH_3"/>
    <property type="match status" value="1"/>
</dbReference>
<name>A0A074JY16_9RHOB</name>
<dbReference type="GO" id="GO:0051287">
    <property type="term" value="F:NAD binding"/>
    <property type="evidence" value="ECO:0007669"/>
    <property type="project" value="InterPro"/>
</dbReference>
<comment type="similarity">
    <text evidence="1 4">Belongs to the D-isomer specific 2-hydroxyacid dehydrogenase family.</text>
</comment>
<dbReference type="PANTHER" id="PTHR42789:SF1">
    <property type="entry name" value="D-ISOMER SPECIFIC 2-HYDROXYACID DEHYDROGENASE FAMILY PROTEIN (AFU_ORTHOLOGUE AFUA_6G10090)"/>
    <property type="match status" value="1"/>
</dbReference>
<protein>
    <recommendedName>
        <fullName evidence="9">3-phosphoglycerate dehydrogenase</fullName>
    </recommendedName>
</protein>
<dbReference type="STRING" id="1353528.DT23_12480"/>
<dbReference type="Pfam" id="PF02826">
    <property type="entry name" value="2-Hacid_dh_C"/>
    <property type="match status" value="1"/>
</dbReference>
<evidence type="ECO:0000259" key="6">
    <source>
        <dbReference type="Pfam" id="PF02826"/>
    </source>
</evidence>
<dbReference type="AlphaFoldDB" id="A0A074JY16"/>
<dbReference type="InterPro" id="IPR006140">
    <property type="entry name" value="D-isomer_DH_NAD-bd"/>
</dbReference>
<keyword evidence="8" id="KW-1185">Reference proteome</keyword>
<proteinExistence type="inferred from homology"/>
<evidence type="ECO:0000256" key="3">
    <source>
        <dbReference type="ARBA" id="ARBA00023027"/>
    </source>
</evidence>
<evidence type="ECO:0008006" key="9">
    <source>
        <dbReference type="Google" id="ProtNLM"/>
    </source>
</evidence>
<evidence type="ECO:0000256" key="1">
    <source>
        <dbReference type="ARBA" id="ARBA00005854"/>
    </source>
</evidence>
<dbReference type="GO" id="GO:0016616">
    <property type="term" value="F:oxidoreductase activity, acting on the CH-OH group of donors, NAD or NADP as acceptor"/>
    <property type="evidence" value="ECO:0007669"/>
    <property type="project" value="InterPro"/>
</dbReference>
<dbReference type="InterPro" id="IPR036291">
    <property type="entry name" value="NAD(P)-bd_dom_sf"/>
</dbReference>
<feature type="domain" description="D-isomer specific 2-hydroxyacid dehydrogenase catalytic" evidence="5">
    <location>
        <begin position="4"/>
        <end position="313"/>
    </location>
</feature>
<dbReference type="InterPro" id="IPR006139">
    <property type="entry name" value="D-isomer_2_OHA_DH_cat_dom"/>
</dbReference>
<dbReference type="EMBL" id="AUNB01000015">
    <property type="protein sequence ID" value="KEO60775.1"/>
    <property type="molecule type" value="Genomic_DNA"/>
</dbReference>
<evidence type="ECO:0000256" key="2">
    <source>
        <dbReference type="ARBA" id="ARBA00023002"/>
    </source>
</evidence>
<gene>
    <name evidence="7" type="ORF">DT23_12480</name>
</gene>
<dbReference type="PANTHER" id="PTHR42789">
    <property type="entry name" value="D-ISOMER SPECIFIC 2-HYDROXYACID DEHYDROGENASE FAMILY PROTEIN (AFU_ORTHOLOGUE AFUA_6G10090)"/>
    <property type="match status" value="1"/>
</dbReference>
<dbReference type="Pfam" id="PF00389">
    <property type="entry name" value="2-Hacid_dh"/>
    <property type="match status" value="1"/>
</dbReference>
<dbReference type="PROSITE" id="PS00670">
    <property type="entry name" value="D_2_HYDROXYACID_DH_2"/>
    <property type="match status" value="1"/>
</dbReference>
<evidence type="ECO:0000313" key="7">
    <source>
        <dbReference type="EMBL" id="KEO60775.1"/>
    </source>
</evidence>
<dbReference type="InterPro" id="IPR050857">
    <property type="entry name" value="D-2-hydroxyacid_DH"/>
</dbReference>
<organism evidence="7 8">
    <name type="scientific">Thioclava indica</name>
    <dbReference type="NCBI Taxonomy" id="1353528"/>
    <lineage>
        <taxon>Bacteria</taxon>
        <taxon>Pseudomonadati</taxon>
        <taxon>Pseudomonadota</taxon>
        <taxon>Alphaproteobacteria</taxon>
        <taxon>Rhodobacterales</taxon>
        <taxon>Paracoccaceae</taxon>
        <taxon>Thioclava</taxon>
    </lineage>
</organism>
<comment type="caution">
    <text evidence="7">The sequence shown here is derived from an EMBL/GenBank/DDBJ whole genome shotgun (WGS) entry which is preliminary data.</text>
</comment>
<evidence type="ECO:0000259" key="5">
    <source>
        <dbReference type="Pfam" id="PF00389"/>
    </source>
</evidence>
<dbReference type="Proteomes" id="UP000027471">
    <property type="component" value="Unassembled WGS sequence"/>
</dbReference>
<accession>A0A074JY16</accession>